<dbReference type="InterPro" id="IPR002736">
    <property type="entry name" value="CitG"/>
</dbReference>
<dbReference type="EMBL" id="FMAH01000009">
    <property type="protein sequence ID" value="SCB23257.1"/>
    <property type="molecule type" value="Genomic_DNA"/>
</dbReference>
<sequence length="284" mass="30440">MTLPLLAERRPAAARHCDPVWIGWYATQALILELETWPKPGLVSHIDNGAHADMDAELLRLSARTLEPYFIALAEAGAMDADMDRLRQIGVEAEKAMRDATGGVNTHRGAIFGLGLLAAAAGLRATCDWQAPLGALIAVRWGQDIITKAPEHDSHGSVVARRYHLGGARAEAAAGMPSVYDIARPALVEGRRLAAGDEEAARVHACMALIVAVGDSNLLYRGGLEGLNFARDKARAFLADGGVGRANWRWDAKAIHEAFVMRHLSPGGCADLLAMALFTEVLEL</sequence>
<evidence type="ECO:0000313" key="7">
    <source>
        <dbReference type="Proteomes" id="UP000199435"/>
    </source>
</evidence>
<keyword evidence="3 5" id="KW-0547">Nucleotide-binding</keyword>
<dbReference type="EC" id="2.4.2.52" evidence="5"/>
<comment type="similarity">
    <text evidence="5">Belongs to the CitG/MdcB family.</text>
</comment>
<keyword evidence="7" id="KW-1185">Reference proteome</keyword>
<dbReference type="GO" id="GO:0005524">
    <property type="term" value="F:ATP binding"/>
    <property type="evidence" value="ECO:0007669"/>
    <property type="project" value="UniProtKB-KW"/>
</dbReference>
<dbReference type="PANTHER" id="PTHR30201:SF2">
    <property type="entry name" value="2-(5''-TRIPHOSPHORIBOSYL)-3'-DEPHOSPHOCOENZYME-A SYNTHASE"/>
    <property type="match status" value="1"/>
</dbReference>
<dbReference type="Gene3D" id="1.10.4200.10">
    <property type="entry name" value="Triphosphoribosyl-dephospho-CoA protein"/>
    <property type="match status" value="2"/>
</dbReference>
<evidence type="ECO:0000256" key="2">
    <source>
        <dbReference type="ARBA" id="ARBA00022679"/>
    </source>
</evidence>
<protein>
    <recommendedName>
        <fullName evidence="5">Probable 2-(5''-triphosphoribosyl)-3'-dephosphocoenzyme-A synthase</fullName>
        <shortName evidence="5">2-(5''-triphosphoribosyl)-3'-dephospho-CoA synthase</shortName>
        <ecNumber evidence="5">2.4.2.52</ecNumber>
    </recommendedName>
</protein>
<evidence type="ECO:0000256" key="4">
    <source>
        <dbReference type="ARBA" id="ARBA00022840"/>
    </source>
</evidence>
<keyword evidence="4 5" id="KW-0067">ATP-binding</keyword>
<reference evidence="7" key="1">
    <citation type="submission" date="2016-08" db="EMBL/GenBank/DDBJ databases">
        <authorList>
            <person name="Varghese N."/>
            <person name="Submissions Spin"/>
        </authorList>
    </citation>
    <scope>NUCLEOTIDE SEQUENCE [LARGE SCALE GENOMIC DNA]</scope>
    <source>
        <strain evidence="7">HAMBI 2971</strain>
    </source>
</reference>
<evidence type="ECO:0000256" key="1">
    <source>
        <dbReference type="ARBA" id="ARBA00001210"/>
    </source>
</evidence>
<proteinExistence type="inferred from homology"/>
<evidence type="ECO:0000256" key="5">
    <source>
        <dbReference type="HAMAP-Rule" id="MF_01883"/>
    </source>
</evidence>
<dbReference type="Proteomes" id="UP000199435">
    <property type="component" value="Unassembled WGS sequence"/>
</dbReference>
<comment type="function">
    <text evidence="5">Involved in the formation of 2-(5''-phosphoribosyl)-3'-dephosphocoenzyme-A, the prosthetic group of the acyl-carrier protein of the malonate decarboxylase.</text>
</comment>
<dbReference type="STRING" id="411945.GA0061102_100949"/>
<evidence type="ECO:0000313" key="6">
    <source>
        <dbReference type="EMBL" id="SCB23257.1"/>
    </source>
</evidence>
<dbReference type="AlphaFoldDB" id="A0A1C3V6M7"/>
<dbReference type="OrthoDB" id="114886at2"/>
<dbReference type="Pfam" id="PF01874">
    <property type="entry name" value="CitG"/>
    <property type="match status" value="1"/>
</dbReference>
<organism evidence="6 7">
    <name type="scientific">Rhizobium miluonense</name>
    <dbReference type="NCBI Taxonomy" id="411945"/>
    <lineage>
        <taxon>Bacteria</taxon>
        <taxon>Pseudomonadati</taxon>
        <taxon>Pseudomonadota</taxon>
        <taxon>Alphaproteobacteria</taxon>
        <taxon>Hyphomicrobiales</taxon>
        <taxon>Rhizobiaceae</taxon>
        <taxon>Rhizobium/Agrobacterium group</taxon>
        <taxon>Rhizobium</taxon>
    </lineage>
</organism>
<dbReference type="NCBIfam" id="TIGR03132">
    <property type="entry name" value="malonate_mdcB"/>
    <property type="match status" value="1"/>
</dbReference>
<evidence type="ECO:0000256" key="3">
    <source>
        <dbReference type="ARBA" id="ARBA00022741"/>
    </source>
</evidence>
<name>A0A1C3V6M7_9HYPH</name>
<dbReference type="PANTHER" id="PTHR30201">
    <property type="entry name" value="TRIPHOSPHORIBOSYL-DEPHOSPHO-COA SYNTHASE"/>
    <property type="match status" value="1"/>
</dbReference>
<dbReference type="RefSeq" id="WP_092846683.1">
    <property type="nucleotide sequence ID" value="NZ_FMAH01000009.1"/>
</dbReference>
<dbReference type="GO" id="GO:0051191">
    <property type="term" value="P:prosthetic group biosynthetic process"/>
    <property type="evidence" value="ECO:0007669"/>
    <property type="project" value="TreeGrafter"/>
</dbReference>
<gene>
    <name evidence="5" type="primary">mdcB</name>
    <name evidence="6" type="ORF">GA0061102_100949</name>
</gene>
<keyword evidence="2 5" id="KW-0808">Transferase</keyword>
<dbReference type="GO" id="GO:0046917">
    <property type="term" value="F:triphosphoribosyl-dephospho-CoA synthase activity"/>
    <property type="evidence" value="ECO:0007669"/>
    <property type="project" value="UniProtKB-UniRule"/>
</dbReference>
<dbReference type="InterPro" id="IPR017555">
    <property type="entry name" value="TriPribosyl-deP-CoA_syn"/>
</dbReference>
<accession>A0A1C3V6M7</accession>
<dbReference type="HAMAP" id="MF_01883">
    <property type="entry name" value="MdcB"/>
    <property type="match status" value="1"/>
</dbReference>
<comment type="catalytic activity">
    <reaction evidence="1 5">
        <text>3'-dephospho-CoA + ATP = 2'-(5''-triphospho-alpha-D-ribosyl)-3'-dephospho-CoA + adenine</text>
        <dbReference type="Rhea" id="RHEA:15117"/>
        <dbReference type="ChEBI" id="CHEBI:16708"/>
        <dbReference type="ChEBI" id="CHEBI:30616"/>
        <dbReference type="ChEBI" id="CHEBI:57328"/>
        <dbReference type="ChEBI" id="CHEBI:61378"/>
        <dbReference type="EC" id="2.4.2.52"/>
    </reaction>
</comment>